<feature type="compositionally biased region" description="Polar residues" evidence="1">
    <location>
        <begin position="19"/>
        <end position="43"/>
    </location>
</feature>
<keyword evidence="3" id="KW-1185">Reference proteome</keyword>
<evidence type="ECO:0000256" key="1">
    <source>
        <dbReference type="SAM" id="MobiDB-lite"/>
    </source>
</evidence>
<accession>A0A165C7G8</accession>
<name>A0A165C7G8_9BASI</name>
<feature type="compositionally biased region" description="Low complexity" evidence="1">
    <location>
        <begin position="7"/>
        <end position="18"/>
    </location>
</feature>
<dbReference type="Pfam" id="PF20414">
    <property type="entry name" value="DUF6698"/>
    <property type="match status" value="1"/>
</dbReference>
<dbReference type="AlphaFoldDB" id="A0A165C7G8"/>
<dbReference type="EMBL" id="KV424184">
    <property type="protein sequence ID" value="KZT50363.1"/>
    <property type="molecule type" value="Genomic_DNA"/>
</dbReference>
<dbReference type="OrthoDB" id="3220614at2759"/>
<gene>
    <name evidence="2" type="ORF">CALCODRAFT_488763</name>
</gene>
<protein>
    <submittedName>
        <fullName evidence="2">Uncharacterized protein</fullName>
    </submittedName>
</protein>
<evidence type="ECO:0000313" key="3">
    <source>
        <dbReference type="Proteomes" id="UP000076842"/>
    </source>
</evidence>
<feature type="region of interest" description="Disordered" evidence="1">
    <location>
        <begin position="1"/>
        <end position="85"/>
    </location>
</feature>
<sequence>MAPRIHSPSTSSDAPPSSVDNSSFRTSSTSPLGAAFTTPSTSPWDGDRPANTGPCSRPFKRANPCDDEDHYQRAKKSRADADPMERLGKHMARTLDLFEAINPTLHAGLANEESDCAVVESEDPQRYRRVRLYHALRDLSNELEPRLGEEGPDTLDAVARLIEKGRGEARTEDTSKLKGTIYDILKRIFGHDRLKDLDRRRKAGRGFHNDLTGRLLTPSEMNWANDEDRRRLKEGEAGDATSALNFPSFMFGPAYKATAGHRFSEFMMNDLLLRVALAIFIAPSAATADDILRSRSNRKGNAELHNMSEMTAPSLAYLALQVRFALSAEETFSKGGQDTFDYSRFYYSVIELLENPLMKTRTAKILRWYNARMFPLRKVNPVSSTPVGTAALMLKELEELGANVSESSEDER</sequence>
<dbReference type="InParanoid" id="A0A165C7G8"/>
<dbReference type="STRING" id="1353952.A0A165C7G8"/>
<dbReference type="InterPro" id="IPR046521">
    <property type="entry name" value="DUF6698"/>
</dbReference>
<organism evidence="2 3">
    <name type="scientific">Calocera cornea HHB12733</name>
    <dbReference type="NCBI Taxonomy" id="1353952"/>
    <lineage>
        <taxon>Eukaryota</taxon>
        <taxon>Fungi</taxon>
        <taxon>Dikarya</taxon>
        <taxon>Basidiomycota</taxon>
        <taxon>Agaricomycotina</taxon>
        <taxon>Dacrymycetes</taxon>
        <taxon>Dacrymycetales</taxon>
        <taxon>Dacrymycetaceae</taxon>
        <taxon>Calocera</taxon>
    </lineage>
</organism>
<proteinExistence type="predicted"/>
<dbReference type="Proteomes" id="UP000076842">
    <property type="component" value="Unassembled WGS sequence"/>
</dbReference>
<reference evidence="2 3" key="1">
    <citation type="journal article" date="2016" name="Mol. Biol. Evol.">
        <title>Comparative Genomics of Early-Diverging Mushroom-Forming Fungi Provides Insights into the Origins of Lignocellulose Decay Capabilities.</title>
        <authorList>
            <person name="Nagy L.G."/>
            <person name="Riley R."/>
            <person name="Tritt A."/>
            <person name="Adam C."/>
            <person name="Daum C."/>
            <person name="Floudas D."/>
            <person name="Sun H."/>
            <person name="Yadav J.S."/>
            <person name="Pangilinan J."/>
            <person name="Larsson K.H."/>
            <person name="Matsuura K."/>
            <person name="Barry K."/>
            <person name="Labutti K."/>
            <person name="Kuo R."/>
            <person name="Ohm R.A."/>
            <person name="Bhattacharya S.S."/>
            <person name="Shirouzu T."/>
            <person name="Yoshinaga Y."/>
            <person name="Martin F.M."/>
            <person name="Grigoriev I.V."/>
            <person name="Hibbett D.S."/>
        </authorList>
    </citation>
    <scope>NUCLEOTIDE SEQUENCE [LARGE SCALE GENOMIC DNA]</scope>
    <source>
        <strain evidence="2 3">HHB12733</strain>
    </source>
</reference>
<evidence type="ECO:0000313" key="2">
    <source>
        <dbReference type="EMBL" id="KZT50363.1"/>
    </source>
</evidence>